<evidence type="ECO:0000256" key="4">
    <source>
        <dbReference type="ARBA" id="ARBA00013346"/>
    </source>
</evidence>
<evidence type="ECO:0000256" key="6">
    <source>
        <dbReference type="ARBA" id="ARBA00022603"/>
    </source>
</evidence>
<dbReference type="EMBL" id="JBBEGL010000003">
    <property type="protein sequence ID" value="MEJ2887029.1"/>
    <property type="molecule type" value="Genomic_DNA"/>
</dbReference>
<dbReference type="NCBIfam" id="TIGR00080">
    <property type="entry name" value="pimt"/>
    <property type="match status" value="1"/>
</dbReference>
<dbReference type="PROSITE" id="PS01279">
    <property type="entry name" value="PCMT"/>
    <property type="match status" value="1"/>
</dbReference>
<proteinExistence type="inferred from homology"/>
<dbReference type="PANTHER" id="PTHR11579">
    <property type="entry name" value="PROTEIN-L-ISOASPARTATE O-METHYLTRANSFERASE"/>
    <property type="match status" value="1"/>
</dbReference>
<dbReference type="Pfam" id="PF01135">
    <property type="entry name" value="PCMT"/>
    <property type="match status" value="1"/>
</dbReference>
<dbReference type="Proteomes" id="UP001370100">
    <property type="component" value="Unassembled WGS sequence"/>
</dbReference>
<evidence type="ECO:0000256" key="8">
    <source>
        <dbReference type="ARBA" id="ARBA00022691"/>
    </source>
</evidence>
<dbReference type="SUPFAM" id="SSF53335">
    <property type="entry name" value="S-adenosyl-L-methionine-dependent methyltransferases"/>
    <property type="match status" value="1"/>
</dbReference>
<organism evidence="10 11">
    <name type="scientific">Actinomycetospora aeridis</name>
    <dbReference type="NCBI Taxonomy" id="3129231"/>
    <lineage>
        <taxon>Bacteria</taxon>
        <taxon>Bacillati</taxon>
        <taxon>Actinomycetota</taxon>
        <taxon>Actinomycetes</taxon>
        <taxon>Pseudonocardiales</taxon>
        <taxon>Pseudonocardiaceae</taxon>
        <taxon>Actinomycetospora</taxon>
    </lineage>
</organism>
<evidence type="ECO:0000256" key="9">
    <source>
        <dbReference type="NCBIfam" id="TIGR00080"/>
    </source>
</evidence>
<dbReference type="CDD" id="cd02440">
    <property type="entry name" value="AdoMet_MTases"/>
    <property type="match status" value="1"/>
</dbReference>
<evidence type="ECO:0000313" key="10">
    <source>
        <dbReference type="EMBL" id="MEJ2887029.1"/>
    </source>
</evidence>
<keyword evidence="8" id="KW-0949">S-adenosyl-L-methionine</keyword>
<accession>A0ABU8N3P9</accession>
<comment type="caution">
    <text evidence="10">The sequence shown here is derived from an EMBL/GenBank/DDBJ whole genome shotgun (WGS) entry which is preliminary data.</text>
</comment>
<dbReference type="RefSeq" id="WP_337713525.1">
    <property type="nucleotide sequence ID" value="NZ_JBBEGL010000003.1"/>
</dbReference>
<name>A0ABU8N3P9_9PSEU</name>
<reference evidence="10 11" key="1">
    <citation type="submission" date="2024-03" db="EMBL/GenBank/DDBJ databases">
        <title>Actinomycetospora sp. OC33-EN06, a novel actinomycete isolated from wild orchid (Aerides multiflora).</title>
        <authorList>
            <person name="Suriyachadkun C."/>
        </authorList>
    </citation>
    <scope>NUCLEOTIDE SEQUENCE [LARGE SCALE GENOMIC DNA]</scope>
    <source>
        <strain evidence="10 11">OC33-EN06</strain>
    </source>
</reference>
<keyword evidence="7 10" id="KW-0808">Transferase</keyword>
<protein>
    <recommendedName>
        <fullName evidence="4 9">Protein-L-isoaspartate O-methyltransferase</fullName>
        <ecNumber evidence="3 9">2.1.1.77</ecNumber>
    </recommendedName>
</protein>
<evidence type="ECO:0000313" key="11">
    <source>
        <dbReference type="Proteomes" id="UP001370100"/>
    </source>
</evidence>
<keyword evidence="11" id="KW-1185">Reference proteome</keyword>
<evidence type="ECO:0000256" key="2">
    <source>
        <dbReference type="ARBA" id="ARBA00005369"/>
    </source>
</evidence>
<evidence type="ECO:0000256" key="3">
    <source>
        <dbReference type="ARBA" id="ARBA00011890"/>
    </source>
</evidence>
<sequence length="208" mass="22078">MTGHAISGHERRRRDMVAHLREQGITDERVLAAMGRVPRHRFVPAHRAAEAYGPGPLPIACGQTISAPAMVAAMAALLELTGRERVLEVGAGSGYAAAVLSRLARDVVTVEYHPSLAASARAALAATGHAVEVRHGDGRLGVPDRAPFDAITVAAMAEGEVPPALLEQLTDDGVLVCPVGHERQGDLVRMRRDGTEERLMPVSFVPLL</sequence>
<evidence type="ECO:0000256" key="5">
    <source>
        <dbReference type="ARBA" id="ARBA00022490"/>
    </source>
</evidence>
<dbReference type="InterPro" id="IPR029063">
    <property type="entry name" value="SAM-dependent_MTases_sf"/>
</dbReference>
<dbReference type="Gene3D" id="3.40.50.150">
    <property type="entry name" value="Vaccinia Virus protein VP39"/>
    <property type="match status" value="1"/>
</dbReference>
<evidence type="ECO:0000256" key="7">
    <source>
        <dbReference type="ARBA" id="ARBA00022679"/>
    </source>
</evidence>
<gene>
    <name evidence="10" type="ORF">WCD41_11285</name>
</gene>
<keyword evidence="5" id="KW-0963">Cytoplasm</keyword>
<evidence type="ECO:0000256" key="1">
    <source>
        <dbReference type="ARBA" id="ARBA00004496"/>
    </source>
</evidence>
<dbReference type="PANTHER" id="PTHR11579:SF0">
    <property type="entry name" value="PROTEIN-L-ISOASPARTATE(D-ASPARTATE) O-METHYLTRANSFERASE"/>
    <property type="match status" value="1"/>
</dbReference>
<dbReference type="EC" id="2.1.1.77" evidence="3 9"/>
<dbReference type="GO" id="GO:0004719">
    <property type="term" value="F:protein-L-isoaspartate (D-aspartate) O-methyltransferase activity"/>
    <property type="evidence" value="ECO:0007669"/>
    <property type="project" value="UniProtKB-EC"/>
</dbReference>
<keyword evidence="6 10" id="KW-0489">Methyltransferase</keyword>
<dbReference type="NCBIfam" id="NF001453">
    <property type="entry name" value="PRK00312.1"/>
    <property type="match status" value="1"/>
</dbReference>
<comment type="subcellular location">
    <subcellularLocation>
        <location evidence="1">Cytoplasm</location>
    </subcellularLocation>
</comment>
<dbReference type="InterPro" id="IPR000682">
    <property type="entry name" value="PCMT"/>
</dbReference>
<dbReference type="GO" id="GO:0032259">
    <property type="term" value="P:methylation"/>
    <property type="evidence" value="ECO:0007669"/>
    <property type="project" value="UniProtKB-KW"/>
</dbReference>
<comment type="similarity">
    <text evidence="2">Belongs to the methyltransferase superfamily. L-isoaspartyl/D-aspartyl protein methyltransferase family.</text>
</comment>